<evidence type="ECO:0000259" key="9">
    <source>
        <dbReference type="PROSITE" id="PS52004"/>
    </source>
</evidence>
<evidence type="ECO:0000256" key="2">
    <source>
        <dbReference type="ARBA" id="ARBA00022553"/>
    </source>
</evidence>
<dbReference type="SMART" id="SM00825">
    <property type="entry name" value="PKS_KS"/>
    <property type="match status" value="1"/>
</dbReference>
<dbReference type="SUPFAM" id="SSF52151">
    <property type="entry name" value="FabD/lysophospholipase-like"/>
    <property type="match status" value="1"/>
</dbReference>
<dbReference type="Gene3D" id="3.40.47.10">
    <property type="match status" value="1"/>
</dbReference>
<keyword evidence="2" id="KW-0597">Phosphoprotein</keyword>
<keyword evidence="3" id="KW-0808">Transferase</keyword>
<dbReference type="SMART" id="SM00827">
    <property type="entry name" value="PKS_AT"/>
    <property type="match status" value="1"/>
</dbReference>
<dbReference type="Pfam" id="PF08242">
    <property type="entry name" value="Methyltransf_12"/>
    <property type="match status" value="1"/>
</dbReference>
<dbReference type="InterPro" id="IPR001227">
    <property type="entry name" value="Ac_transferase_dom_sf"/>
</dbReference>
<dbReference type="InterPro" id="IPR009081">
    <property type="entry name" value="PP-bd_ACP"/>
</dbReference>
<dbReference type="InterPro" id="IPR014030">
    <property type="entry name" value="Ketoacyl_synth_N"/>
</dbReference>
<evidence type="ECO:0000256" key="6">
    <source>
        <dbReference type="PROSITE-ProRule" id="PRU01363"/>
    </source>
</evidence>
<dbReference type="InterPro" id="IPR006162">
    <property type="entry name" value="Ppantetheine_attach_site"/>
</dbReference>
<feature type="domain" description="PKS/mFAS DH" evidence="10">
    <location>
        <begin position="1035"/>
        <end position="1345"/>
    </location>
</feature>
<evidence type="ECO:0000256" key="3">
    <source>
        <dbReference type="ARBA" id="ARBA00022679"/>
    </source>
</evidence>
<keyword evidence="5" id="KW-0012">Acyltransferase</keyword>
<dbReference type="Pfam" id="PF00550">
    <property type="entry name" value="PP-binding"/>
    <property type="match status" value="1"/>
</dbReference>
<evidence type="ECO:0000256" key="7">
    <source>
        <dbReference type="SAM" id="MobiDB-lite"/>
    </source>
</evidence>
<dbReference type="Pfam" id="PF18558">
    <property type="entry name" value="HTH_51"/>
    <property type="match status" value="1"/>
</dbReference>
<feature type="active site" description="Proton acceptor; for dehydratase activity" evidence="6">
    <location>
        <position position="1070"/>
    </location>
</feature>
<gene>
    <name evidence="11" type="ORF">Plec18167_002176</name>
</gene>
<dbReference type="Gene3D" id="3.30.70.3290">
    <property type="match status" value="1"/>
</dbReference>
<dbReference type="InterPro" id="IPR041068">
    <property type="entry name" value="HTH_51"/>
</dbReference>
<dbReference type="Gene3D" id="3.40.50.720">
    <property type="entry name" value="NAD(P)-binding Rossmann-like Domain"/>
    <property type="match status" value="1"/>
</dbReference>
<dbReference type="InterPro" id="IPR050444">
    <property type="entry name" value="Polyketide_Synthase"/>
</dbReference>
<dbReference type="InterPro" id="IPR020841">
    <property type="entry name" value="PKS_Beta-ketoAc_synthase_dom"/>
</dbReference>
<keyword evidence="12" id="KW-1185">Reference proteome</keyword>
<dbReference type="InterPro" id="IPR042104">
    <property type="entry name" value="PKS_dehydratase_sf"/>
</dbReference>
<dbReference type="PROSITE" id="PS50075">
    <property type="entry name" value="CARRIER"/>
    <property type="match status" value="1"/>
</dbReference>
<feature type="region of interest" description="N-terminal hotdog fold" evidence="6">
    <location>
        <begin position="1035"/>
        <end position="1169"/>
    </location>
</feature>
<feature type="compositionally biased region" description="Polar residues" evidence="7">
    <location>
        <begin position="1490"/>
        <end position="1501"/>
    </location>
</feature>
<feature type="region of interest" description="C-terminal hotdog fold" evidence="6">
    <location>
        <begin position="1197"/>
        <end position="1345"/>
    </location>
</feature>
<dbReference type="CDD" id="cd00833">
    <property type="entry name" value="PKS"/>
    <property type="match status" value="1"/>
</dbReference>
<dbReference type="Pfam" id="PF00698">
    <property type="entry name" value="Acyl_transf_1"/>
    <property type="match status" value="1"/>
</dbReference>
<dbReference type="InterPro" id="IPR016039">
    <property type="entry name" value="Thiolase-like"/>
</dbReference>
<keyword evidence="1" id="KW-0596">Phosphopantetheine</keyword>
<proteinExistence type="predicted"/>
<feature type="domain" description="Ketosynthase family 3 (KS3)" evidence="9">
    <location>
        <begin position="132"/>
        <end position="547"/>
    </location>
</feature>
<dbReference type="EMBL" id="JAVDPF010000004">
    <property type="protein sequence ID" value="KAL1884586.1"/>
    <property type="molecule type" value="Genomic_DNA"/>
</dbReference>
<sequence length="2196" mass="245039">MALRGRFHFEGHENELNTIMKICDTRRDLQFPLRSEIVTTLWPNTPGTENDPLHHIVLQAILVRKFDWYHVLDGMRDSVLSNRQATIYHFGLEPCMPPTLMRKMKAQLIHVSTFLQEPPSVEMNQQHHEAKTDTIAVVGMACKVAGADDLDEFWSLLREGKSQHVEVPEERIRFGTNWRELDKTRKWYGNFIRDPDAFDHRFFKKSPREMMSTDPQQRWMLQIAYQAVSQSGYLNTEDPKRHIGCYIGVGCIDYEQNIASHPANAFSATGNLKSFVAGKISHWFGWTGPSLTIDTACSASAVAIHQACRAILTGDCDAALAGGVTVMTSPLWFQNLAGGGFLSPTGNCKPFDADADGYCRGEGIGAVFLKKLSTALDDGDQIIGVIPATAVFQNQNCTPITVPNVESLSDLFRHVTSKSGLHPGQISVVEAHGTGTPVGDPAEYESIRSVFGGPRSDSLTVGSVKGLVGHTETASGIISLIKVLLMINEAAIPPQASFKTLSASIKTFPDDNMDISKVLKPWEARFRAALINNYGASGSNASIIVTQPPRVISNVQNMQMQKQQLVFPIRLCAYDDQSLRAYASRLRRFIRASISSGREYSLADLAFNLSRQSNNTLKQALILSNDNVKSLEEDLEAFETGDPRFGSITIRPTPPVILCFGGQVSTFIGLDQNVYLNCTILRRYLDECDSVIRSMGATGIYPGIFSREPTEDIILLQVMLFATQYSCAKVWIECGVKPVAVLGHSFGELTALCVSGVVDLRDALRMIIGRATAIQTNWGSDKGAMMAVEGDCDLVIQLIRESNKLSDKKAGIACYNGPRSFTLAGPSLSIENVAETIANGGTFSSIRSKRLNVTHAFHSVLVDDLKEALQLVGKEISFNDPVIPIELATEFQSSHRILTSNYVEEHMRNPVYFSYAVQRLAQRYPSAIWLEAGSNSTITNIACRALATSSSSQFQPVNITSNNSMNLLAECTLKLWKQGLPVTFWPYHKSQTSDYQLLLLPPYQFAKARHWVELKEQDEKPKDGEQSDSFKNEAPLGLWCFVQYRDSAKTKARFRINTTTTEFENYVKGHTIAHAAPLCPSTLQVDIVVDSLMSILPEHASGKYQPQIHDLENHAPMCLDRTRTVWLDVGRTNASDYLWIFQIVSEPLKGNSQVTSHVSGKVLFLSADDAQLHREFSRYERLSSYQICQELLEDTNVPDVIQGRNIYRTFSEIVDYGEPYRNVQRIVGKGQQSAGRILKEYTGERWMDTYLADCFCQIAGIFVNCMTDTPNTDMYISTKIEQWIRSPKLLSGDSFPKVWDVLALHHRQSEKEYVSDVFVFDPRNGSLMEVILGIGYQKVPKTVLGQILSRLTTVQSKEPVLSTIPVTIHPSAHTAEVEPVHGEAKINGDGAVVDESNQPDISSRVRDLLCNISGLEPHEIKKNTGLPDIGIDSLVGMELAREIETIFKCSLSPSALLEVTNFQSLIEVIEHARGIKKDITGSGDRGNAVNGHNRTEPSNGITGAHELDRVSSSDVAQNGILTPPEELKTPQRLILDTFERIKKQTDDFIADNKFGDYSNKVLPKQTELCVAHVLEAFNKLGGCLDETNPGQVISRIAHIPKHQKFVDYLYEKLLRDEARLVEIQDGRIIRTTNRVSTASSHDILEELIEKYPDHTNDHRLIYLVGSKLADCLSGETDGVQLIFGSTEGRELVSGLYGQSPINMAFLKQMESFIQMLIQNLRTDQGPLRIFEVGAGTGGTTAVMVKMLAMLDMPVEYTFTDLSPSLVAAARKRFKEHKFVRFRTHDIEKPPVAELLRSQHIVIANNCIHATRSLYDSTRNLREILRPDGFLMVLEMTDTLLWVDLVFGLLEGWWLFEDSREHVVAHQTFWRKEMLRAGYTLVNWTEGHRPEADLQRIMIALLSESRYEQIPIRPGQALVTDLATRQEIVDGYIRTYSKGLDSPILTDATIPDDISVLITGATGSLGSHLTGFLAQLPNVKTVICLNRHNSIQPAYMRQQQAMESRGIIVDNISWSKIRVIETDTAKPHLGLSDDDYNEIVQSVTHIVHNSWPMSVNRSVKGFEPQFRAMRNLIQVAREASIRKSRRISFQFISSIATVGLYPVWSGQSLVPEERTSIESVLPSGYGDAKFVCERMLDETLHLDGKRFRAMAVRIGQISGSKTSGYWNPIEHLAFLLKSSQTLQALPQFEGVSDLLTV</sequence>
<dbReference type="CDD" id="cd02440">
    <property type="entry name" value="AdoMet_MTases"/>
    <property type="match status" value="1"/>
</dbReference>
<protein>
    <submittedName>
        <fullName evidence="11">Type I Iterative PKS</fullName>
    </submittedName>
</protein>
<dbReference type="SUPFAM" id="SSF53901">
    <property type="entry name" value="Thiolase-like"/>
    <property type="match status" value="1"/>
</dbReference>
<organism evidence="11 12">
    <name type="scientific">Paecilomyces lecythidis</name>
    <dbReference type="NCBI Taxonomy" id="3004212"/>
    <lineage>
        <taxon>Eukaryota</taxon>
        <taxon>Fungi</taxon>
        <taxon>Dikarya</taxon>
        <taxon>Ascomycota</taxon>
        <taxon>Pezizomycotina</taxon>
        <taxon>Eurotiomycetes</taxon>
        <taxon>Eurotiomycetidae</taxon>
        <taxon>Eurotiales</taxon>
        <taxon>Thermoascaceae</taxon>
        <taxon>Paecilomyces</taxon>
    </lineage>
</organism>
<evidence type="ECO:0000313" key="11">
    <source>
        <dbReference type="EMBL" id="KAL1884586.1"/>
    </source>
</evidence>
<evidence type="ECO:0000256" key="5">
    <source>
        <dbReference type="ARBA" id="ARBA00023315"/>
    </source>
</evidence>
<dbReference type="InterPro" id="IPR014043">
    <property type="entry name" value="Acyl_transferase_dom"/>
</dbReference>
<dbReference type="SUPFAM" id="SSF51735">
    <property type="entry name" value="NAD(P)-binding Rossmann-fold domains"/>
    <property type="match status" value="1"/>
</dbReference>
<dbReference type="Pfam" id="PF07993">
    <property type="entry name" value="NAD_binding_4"/>
    <property type="match status" value="1"/>
</dbReference>
<dbReference type="InterPro" id="IPR014031">
    <property type="entry name" value="Ketoacyl_synth_C"/>
</dbReference>
<dbReference type="InterPro" id="IPR029063">
    <property type="entry name" value="SAM-dependent_MTases_sf"/>
</dbReference>
<name>A0ABR3Y8E6_9EURO</name>
<evidence type="ECO:0000256" key="4">
    <source>
        <dbReference type="ARBA" id="ARBA00023268"/>
    </source>
</evidence>
<dbReference type="InterPro" id="IPR016036">
    <property type="entry name" value="Malonyl_transacylase_ACP-bd"/>
</dbReference>
<dbReference type="PROSITE" id="PS00012">
    <property type="entry name" value="PHOSPHOPANTETHEINE"/>
    <property type="match status" value="1"/>
</dbReference>
<dbReference type="Gene3D" id="3.40.50.150">
    <property type="entry name" value="Vaccinia Virus protein VP39"/>
    <property type="match status" value="1"/>
</dbReference>
<evidence type="ECO:0000259" key="10">
    <source>
        <dbReference type="PROSITE" id="PS52019"/>
    </source>
</evidence>
<feature type="region of interest" description="Disordered" evidence="7">
    <location>
        <begin position="1483"/>
        <end position="1502"/>
    </location>
</feature>
<dbReference type="PROSITE" id="PS52004">
    <property type="entry name" value="KS3_2"/>
    <property type="match status" value="1"/>
</dbReference>
<keyword evidence="4" id="KW-0511">Multifunctional enzyme</keyword>
<evidence type="ECO:0000256" key="1">
    <source>
        <dbReference type="ARBA" id="ARBA00022450"/>
    </source>
</evidence>
<dbReference type="InterPro" id="IPR013217">
    <property type="entry name" value="Methyltransf_12"/>
</dbReference>
<dbReference type="PROSITE" id="PS52019">
    <property type="entry name" value="PKS_MFAS_DH"/>
    <property type="match status" value="1"/>
</dbReference>
<feature type="active site" description="Proton donor; for dehydratase activity" evidence="6">
    <location>
        <position position="1253"/>
    </location>
</feature>
<dbReference type="SUPFAM" id="SSF55048">
    <property type="entry name" value="Probable ACP-binding domain of malonyl-CoA ACP transacylase"/>
    <property type="match status" value="1"/>
</dbReference>
<dbReference type="PANTHER" id="PTHR45681">
    <property type="entry name" value="POLYKETIDE SYNTHASE 44-RELATED"/>
    <property type="match status" value="1"/>
</dbReference>
<dbReference type="InterPro" id="IPR018201">
    <property type="entry name" value="Ketoacyl_synth_AS"/>
</dbReference>
<comment type="caution">
    <text evidence="11">The sequence shown here is derived from an EMBL/GenBank/DDBJ whole genome shotgun (WGS) entry which is preliminary data.</text>
</comment>
<dbReference type="Gene3D" id="3.10.129.110">
    <property type="entry name" value="Polyketide synthase dehydratase"/>
    <property type="match status" value="1"/>
</dbReference>
<dbReference type="InterPro" id="IPR036291">
    <property type="entry name" value="NAD(P)-bd_dom_sf"/>
</dbReference>
<dbReference type="Pfam" id="PF02801">
    <property type="entry name" value="Ketoacyl-synt_C"/>
    <property type="match status" value="1"/>
</dbReference>
<dbReference type="Gene3D" id="3.40.366.10">
    <property type="entry name" value="Malonyl-Coenzyme A Acyl Carrier Protein, domain 2"/>
    <property type="match status" value="1"/>
</dbReference>
<dbReference type="PANTHER" id="PTHR45681:SF6">
    <property type="entry name" value="POLYKETIDE SYNTHASE 37"/>
    <property type="match status" value="1"/>
</dbReference>
<dbReference type="InterPro" id="IPR013120">
    <property type="entry name" value="FAR_NAD-bd"/>
</dbReference>
<dbReference type="Pfam" id="PF00109">
    <property type="entry name" value="ketoacyl-synt"/>
    <property type="match status" value="1"/>
</dbReference>
<evidence type="ECO:0000259" key="8">
    <source>
        <dbReference type="PROSITE" id="PS50075"/>
    </source>
</evidence>
<feature type="domain" description="Carrier" evidence="8">
    <location>
        <begin position="1399"/>
        <end position="1473"/>
    </location>
</feature>
<accession>A0ABR3Y8E6</accession>
<dbReference type="InterPro" id="IPR016035">
    <property type="entry name" value="Acyl_Trfase/lysoPLipase"/>
</dbReference>
<dbReference type="PROSITE" id="PS00606">
    <property type="entry name" value="KS3_1"/>
    <property type="match status" value="1"/>
</dbReference>
<dbReference type="Proteomes" id="UP001583193">
    <property type="component" value="Unassembled WGS sequence"/>
</dbReference>
<dbReference type="SUPFAM" id="SSF53335">
    <property type="entry name" value="S-adenosyl-L-methionine-dependent methyltransferases"/>
    <property type="match status" value="1"/>
</dbReference>
<dbReference type="InterPro" id="IPR036736">
    <property type="entry name" value="ACP-like_sf"/>
</dbReference>
<dbReference type="Gene3D" id="1.10.1200.10">
    <property type="entry name" value="ACP-like"/>
    <property type="match status" value="1"/>
</dbReference>
<dbReference type="SUPFAM" id="SSF47336">
    <property type="entry name" value="ACP-like"/>
    <property type="match status" value="1"/>
</dbReference>
<reference evidence="11 12" key="1">
    <citation type="journal article" date="2024" name="IMA Fungus">
        <title>IMA Genome - F19 : A genome assembly and annotation guide to empower mycologists, including annotated draft genome sequences of Ceratocystis pirilliformis, Diaporthe australafricana, Fusarium ophioides, Paecilomyces lecythidis, and Sporothrix stenoceras.</title>
        <authorList>
            <person name="Aylward J."/>
            <person name="Wilson A.M."/>
            <person name="Visagie C.M."/>
            <person name="Spraker J."/>
            <person name="Barnes I."/>
            <person name="Buitendag C."/>
            <person name="Ceriani C."/>
            <person name="Del Mar Angel L."/>
            <person name="du Plessis D."/>
            <person name="Fuchs T."/>
            <person name="Gasser K."/>
            <person name="Kramer D."/>
            <person name="Li W."/>
            <person name="Munsamy K."/>
            <person name="Piso A."/>
            <person name="Price J.L."/>
            <person name="Sonnekus B."/>
            <person name="Thomas C."/>
            <person name="van der Nest A."/>
            <person name="van Dijk A."/>
            <person name="van Heerden A."/>
            <person name="van Vuuren N."/>
            <person name="Yilmaz N."/>
            <person name="Duong T.A."/>
            <person name="van der Merwe N.A."/>
            <person name="Wingfield M.J."/>
            <person name="Wingfield B.D."/>
        </authorList>
    </citation>
    <scope>NUCLEOTIDE SEQUENCE [LARGE SCALE GENOMIC DNA]</scope>
    <source>
        <strain evidence="11 12">CMW 18167</strain>
    </source>
</reference>
<dbReference type="InterPro" id="IPR049900">
    <property type="entry name" value="PKS_mFAS_DH"/>
</dbReference>
<evidence type="ECO:0000313" key="12">
    <source>
        <dbReference type="Proteomes" id="UP001583193"/>
    </source>
</evidence>